<sequence length="79" mass="9065">MLWPVPRDGVASCLKALWEHFGLMTMEQQLRECAFRDPQVIMKKDVLTQCGIARRFTCVSVMVTSVTLQLESQRTHSHS</sequence>
<dbReference type="EMBL" id="ODYU01009496">
    <property type="protein sequence ID" value="SOQ53979.1"/>
    <property type="molecule type" value="Genomic_DNA"/>
</dbReference>
<evidence type="ECO:0000313" key="1">
    <source>
        <dbReference type="EMBL" id="SOQ53979.1"/>
    </source>
</evidence>
<accession>A0A2H1WLP2</accession>
<organism evidence="1">
    <name type="scientific">Spodoptera frugiperda</name>
    <name type="common">Fall armyworm</name>
    <dbReference type="NCBI Taxonomy" id="7108"/>
    <lineage>
        <taxon>Eukaryota</taxon>
        <taxon>Metazoa</taxon>
        <taxon>Ecdysozoa</taxon>
        <taxon>Arthropoda</taxon>
        <taxon>Hexapoda</taxon>
        <taxon>Insecta</taxon>
        <taxon>Pterygota</taxon>
        <taxon>Neoptera</taxon>
        <taxon>Endopterygota</taxon>
        <taxon>Lepidoptera</taxon>
        <taxon>Glossata</taxon>
        <taxon>Ditrysia</taxon>
        <taxon>Noctuoidea</taxon>
        <taxon>Noctuidae</taxon>
        <taxon>Amphipyrinae</taxon>
        <taxon>Spodoptera</taxon>
    </lineage>
</organism>
<proteinExistence type="predicted"/>
<gene>
    <name evidence="1" type="ORF">SFRICE_030263</name>
</gene>
<reference evidence="1" key="1">
    <citation type="submission" date="2016-07" db="EMBL/GenBank/DDBJ databases">
        <authorList>
            <person name="Bretaudeau A."/>
        </authorList>
    </citation>
    <scope>NUCLEOTIDE SEQUENCE</scope>
    <source>
        <strain evidence="1">Rice</strain>
        <tissue evidence="1">Whole body</tissue>
    </source>
</reference>
<name>A0A2H1WLP2_SPOFR</name>
<protein>
    <submittedName>
        <fullName evidence="1">SFRICE_030263</fullName>
    </submittedName>
</protein>
<dbReference type="AlphaFoldDB" id="A0A2H1WLP2"/>